<sequence length="144" mass="16449">MKILMVCLGNICRSPLAHGIMEFMVKENGLDWEIDSAGTGDWHVGHAPDKRSVQVAKDRGIDISGQRAQLFDPAFFSSYDRILVMDRQNYKDVVSMAASQEEKDKVTLFLDNDIVPDPYYDSNMFIPVFELIESRCKQLIKDWA</sequence>
<dbReference type="PANTHER" id="PTHR11717">
    <property type="entry name" value="LOW MOLECULAR WEIGHT PROTEIN TYROSINE PHOSPHATASE"/>
    <property type="match status" value="1"/>
</dbReference>
<organism evidence="6 7">
    <name type="scientific">Sphingobacterium daejeonense</name>
    <dbReference type="NCBI Taxonomy" id="371142"/>
    <lineage>
        <taxon>Bacteria</taxon>
        <taxon>Pseudomonadati</taxon>
        <taxon>Bacteroidota</taxon>
        <taxon>Sphingobacteriia</taxon>
        <taxon>Sphingobacteriales</taxon>
        <taxon>Sphingobacteriaceae</taxon>
        <taxon>Sphingobacterium</taxon>
    </lineage>
</organism>
<gene>
    <name evidence="6" type="ORF">ACFQ2C_02005</name>
</gene>
<dbReference type="SMART" id="SM00226">
    <property type="entry name" value="LMWPc"/>
    <property type="match status" value="1"/>
</dbReference>
<evidence type="ECO:0000256" key="4">
    <source>
        <dbReference type="ARBA" id="ARBA00022912"/>
    </source>
</evidence>
<dbReference type="GO" id="GO:0004725">
    <property type="term" value="F:protein tyrosine phosphatase activity"/>
    <property type="evidence" value="ECO:0007669"/>
    <property type="project" value="UniProtKB-EC"/>
</dbReference>
<comment type="caution">
    <text evidence="6">The sequence shown here is derived from an EMBL/GenBank/DDBJ whole genome shotgun (WGS) entry which is preliminary data.</text>
</comment>
<evidence type="ECO:0000256" key="1">
    <source>
        <dbReference type="ARBA" id="ARBA00011063"/>
    </source>
</evidence>
<dbReference type="InterPro" id="IPR017867">
    <property type="entry name" value="Tyr_phospatase_low_mol_wt"/>
</dbReference>
<evidence type="ECO:0000313" key="6">
    <source>
        <dbReference type="EMBL" id="MFD1164372.1"/>
    </source>
</evidence>
<dbReference type="PANTHER" id="PTHR11717:SF7">
    <property type="entry name" value="LOW MOLECULAR WEIGHT PHOSPHOTYROSINE PROTEIN PHOSPHATASE"/>
    <property type="match status" value="1"/>
</dbReference>
<accession>A0ABW3RHH8</accession>
<dbReference type="SUPFAM" id="SSF52788">
    <property type="entry name" value="Phosphotyrosine protein phosphatases I"/>
    <property type="match status" value="1"/>
</dbReference>
<evidence type="ECO:0000256" key="2">
    <source>
        <dbReference type="ARBA" id="ARBA00013064"/>
    </source>
</evidence>
<dbReference type="EC" id="3.1.3.48" evidence="2"/>
<keyword evidence="4" id="KW-0904">Protein phosphatase</keyword>
<dbReference type="CDD" id="cd16343">
    <property type="entry name" value="LMWPTP"/>
    <property type="match status" value="1"/>
</dbReference>
<dbReference type="Gene3D" id="3.40.50.2300">
    <property type="match status" value="1"/>
</dbReference>
<protein>
    <recommendedName>
        <fullName evidence="2">protein-tyrosine-phosphatase</fullName>
        <ecNumber evidence="2">3.1.3.48</ecNumber>
    </recommendedName>
</protein>
<evidence type="ECO:0000313" key="7">
    <source>
        <dbReference type="Proteomes" id="UP001597205"/>
    </source>
</evidence>
<dbReference type="InterPro" id="IPR036196">
    <property type="entry name" value="Ptyr_pPase_sf"/>
</dbReference>
<dbReference type="EMBL" id="JBHTKY010000001">
    <property type="protein sequence ID" value="MFD1164372.1"/>
    <property type="molecule type" value="Genomic_DNA"/>
</dbReference>
<dbReference type="InterPro" id="IPR050438">
    <property type="entry name" value="LMW_PTPase"/>
</dbReference>
<keyword evidence="7" id="KW-1185">Reference proteome</keyword>
<dbReference type="RefSeq" id="WP_260031650.1">
    <property type="nucleotide sequence ID" value="NZ_JALXMZ010000016.1"/>
</dbReference>
<dbReference type="PRINTS" id="PR00719">
    <property type="entry name" value="LMWPTPASE"/>
</dbReference>
<reference evidence="7" key="1">
    <citation type="journal article" date="2019" name="Int. J. Syst. Evol. Microbiol.">
        <title>The Global Catalogue of Microorganisms (GCM) 10K type strain sequencing project: providing services to taxonomists for standard genome sequencing and annotation.</title>
        <authorList>
            <consortium name="The Broad Institute Genomics Platform"/>
            <consortium name="The Broad Institute Genome Sequencing Center for Infectious Disease"/>
            <person name="Wu L."/>
            <person name="Ma J."/>
        </authorList>
    </citation>
    <scope>NUCLEOTIDE SEQUENCE [LARGE SCALE GENOMIC DNA]</scope>
    <source>
        <strain evidence="7">CCUG 52468</strain>
    </source>
</reference>
<feature type="domain" description="Phosphotyrosine protein phosphatase I" evidence="5">
    <location>
        <begin position="1"/>
        <end position="142"/>
    </location>
</feature>
<comment type="similarity">
    <text evidence="1">Belongs to the low molecular weight phosphotyrosine protein phosphatase family.</text>
</comment>
<dbReference type="InterPro" id="IPR023485">
    <property type="entry name" value="Ptyr_pPase"/>
</dbReference>
<proteinExistence type="inferred from homology"/>
<evidence type="ECO:0000259" key="5">
    <source>
        <dbReference type="SMART" id="SM00226"/>
    </source>
</evidence>
<evidence type="ECO:0000256" key="3">
    <source>
        <dbReference type="ARBA" id="ARBA00022801"/>
    </source>
</evidence>
<name>A0ABW3RHH8_9SPHI</name>
<dbReference type="Pfam" id="PF01451">
    <property type="entry name" value="LMWPc"/>
    <property type="match status" value="1"/>
</dbReference>
<dbReference type="Proteomes" id="UP001597205">
    <property type="component" value="Unassembled WGS sequence"/>
</dbReference>
<keyword evidence="3 6" id="KW-0378">Hydrolase</keyword>